<dbReference type="KEGG" id="hrr:HZS55_04520"/>
<evidence type="ECO:0000313" key="2">
    <source>
        <dbReference type="EMBL" id="QLH76613.1"/>
    </source>
</evidence>
<dbReference type="AlphaFoldDB" id="A0A7D5T475"/>
<accession>A0A7D5T475</accession>
<sequence>MSRDVASELAAEHGDDYSGAQLRAVEAVIENKLDGDRSGEAIDLEPGPESVVVVRFDGERYYADPDNEYCMNHGVRAGNAPPEAETTDGRGETNYGVR</sequence>
<evidence type="ECO:0000313" key="3">
    <source>
        <dbReference type="Proteomes" id="UP000509667"/>
    </source>
</evidence>
<dbReference type="OrthoDB" id="373028at2157"/>
<reference evidence="2 3" key="1">
    <citation type="submission" date="2020-07" db="EMBL/GenBank/DDBJ databases">
        <title>Halosimplex pelagicum sp. nov. and Halosimplex rubrum sp. nov., isolated from salted brown alga Laminaria, and emended description of the genus Halosimplex.</title>
        <authorList>
            <person name="Cui H."/>
        </authorList>
    </citation>
    <scope>NUCLEOTIDE SEQUENCE [LARGE SCALE GENOMIC DNA]</scope>
    <source>
        <strain evidence="2 3">R27</strain>
    </source>
</reference>
<dbReference type="GeneID" id="56077101"/>
<keyword evidence="3" id="KW-1185">Reference proteome</keyword>
<protein>
    <submittedName>
        <fullName evidence="2">Uncharacterized protein</fullName>
    </submittedName>
</protein>
<dbReference type="EMBL" id="CP058910">
    <property type="protein sequence ID" value="QLH76613.1"/>
    <property type="molecule type" value="Genomic_DNA"/>
</dbReference>
<dbReference type="Proteomes" id="UP000509667">
    <property type="component" value="Chromosome"/>
</dbReference>
<name>A0A7D5T475_9EURY</name>
<organism evidence="2 3">
    <name type="scientific">Halosimplex rubrum</name>
    <dbReference type="NCBI Taxonomy" id="869889"/>
    <lineage>
        <taxon>Archaea</taxon>
        <taxon>Methanobacteriati</taxon>
        <taxon>Methanobacteriota</taxon>
        <taxon>Stenosarchaea group</taxon>
        <taxon>Halobacteria</taxon>
        <taxon>Halobacteriales</taxon>
        <taxon>Haloarculaceae</taxon>
        <taxon>Halosimplex</taxon>
    </lineage>
</organism>
<feature type="region of interest" description="Disordered" evidence="1">
    <location>
        <begin position="73"/>
        <end position="98"/>
    </location>
</feature>
<proteinExistence type="predicted"/>
<evidence type="ECO:0000256" key="1">
    <source>
        <dbReference type="SAM" id="MobiDB-lite"/>
    </source>
</evidence>
<gene>
    <name evidence="2" type="ORF">HZS55_04520</name>
</gene>
<dbReference type="RefSeq" id="WP_179910549.1">
    <property type="nucleotide sequence ID" value="NZ_CP058910.1"/>
</dbReference>